<dbReference type="GO" id="GO:0003677">
    <property type="term" value="F:DNA binding"/>
    <property type="evidence" value="ECO:0007669"/>
    <property type="project" value="UniProtKB-KW"/>
</dbReference>
<dbReference type="InterPro" id="IPR029016">
    <property type="entry name" value="GAF-like_dom_sf"/>
</dbReference>
<dbReference type="Pfam" id="PF09339">
    <property type="entry name" value="HTH_IclR"/>
    <property type="match status" value="1"/>
</dbReference>
<name>A0A7W6GFT8_9HYPH</name>
<evidence type="ECO:0000313" key="6">
    <source>
        <dbReference type="EMBL" id="MBB3973625.1"/>
    </source>
</evidence>
<organism evidence="6 7">
    <name type="scientific">Hansschlegelia beijingensis</name>
    <dbReference type="NCBI Taxonomy" id="1133344"/>
    <lineage>
        <taxon>Bacteria</taxon>
        <taxon>Pseudomonadati</taxon>
        <taxon>Pseudomonadota</taxon>
        <taxon>Alphaproteobacteria</taxon>
        <taxon>Hyphomicrobiales</taxon>
        <taxon>Methylopilaceae</taxon>
        <taxon>Hansschlegelia</taxon>
    </lineage>
</organism>
<dbReference type="EMBL" id="JACIDR010000003">
    <property type="protein sequence ID" value="MBB3973625.1"/>
    <property type="molecule type" value="Genomic_DNA"/>
</dbReference>
<dbReference type="SUPFAM" id="SSF55781">
    <property type="entry name" value="GAF domain-like"/>
    <property type="match status" value="1"/>
</dbReference>
<dbReference type="Proteomes" id="UP000528964">
    <property type="component" value="Unassembled WGS sequence"/>
</dbReference>
<evidence type="ECO:0000256" key="3">
    <source>
        <dbReference type="ARBA" id="ARBA00023163"/>
    </source>
</evidence>
<keyword evidence="3" id="KW-0804">Transcription</keyword>
<dbReference type="InterPro" id="IPR050707">
    <property type="entry name" value="HTH_MetabolicPath_Reg"/>
</dbReference>
<evidence type="ECO:0000313" key="7">
    <source>
        <dbReference type="Proteomes" id="UP000528964"/>
    </source>
</evidence>
<feature type="domain" description="IclR-ED" evidence="5">
    <location>
        <begin position="62"/>
        <end position="245"/>
    </location>
</feature>
<dbReference type="GO" id="GO:0003700">
    <property type="term" value="F:DNA-binding transcription factor activity"/>
    <property type="evidence" value="ECO:0007669"/>
    <property type="project" value="TreeGrafter"/>
</dbReference>
<dbReference type="InterPro" id="IPR036388">
    <property type="entry name" value="WH-like_DNA-bd_sf"/>
</dbReference>
<keyword evidence="7" id="KW-1185">Reference proteome</keyword>
<comment type="caution">
    <text evidence="6">The sequence shown here is derived from an EMBL/GenBank/DDBJ whole genome shotgun (WGS) entry which is preliminary data.</text>
</comment>
<dbReference type="GO" id="GO:0045892">
    <property type="term" value="P:negative regulation of DNA-templated transcription"/>
    <property type="evidence" value="ECO:0007669"/>
    <property type="project" value="TreeGrafter"/>
</dbReference>
<dbReference type="Gene3D" id="1.10.10.10">
    <property type="entry name" value="Winged helix-like DNA-binding domain superfamily/Winged helix DNA-binding domain"/>
    <property type="match status" value="1"/>
</dbReference>
<dbReference type="PROSITE" id="PS51078">
    <property type="entry name" value="ICLR_ED"/>
    <property type="match status" value="1"/>
</dbReference>
<keyword evidence="2 6" id="KW-0238">DNA-binding</keyword>
<sequence>MAERVLLLLEVVAGREEPATLAELTAAMGLAKATVHRLANLLVELRYLERTVDGKRYGVGARFAEAAAGALRSTLAWGPRRVVLRELVGQLNETCNITALDGGQLVYLDRVESDWPLQIRLSVGSHVPLHCTASGKLFLAMSSRKIVRDLLSAGELPRHTPKTLVTWKDLEPALAQVRKDGFGTDDEEFIEGMTAVAVPVLGRSRAMIATVAVHGPKSRLPLSRAVTHIPALRRAAEKLGAMLDLP</sequence>
<dbReference type="InterPro" id="IPR014757">
    <property type="entry name" value="Tscrpt_reg_IclR_C"/>
</dbReference>
<dbReference type="AlphaFoldDB" id="A0A7W6GFT8"/>
<accession>A0A7W6GFT8</accession>
<dbReference type="InterPro" id="IPR005471">
    <property type="entry name" value="Tscrpt_reg_IclR_N"/>
</dbReference>
<keyword evidence="1" id="KW-0805">Transcription regulation</keyword>
<dbReference type="Pfam" id="PF01614">
    <property type="entry name" value="IclR_C"/>
    <property type="match status" value="1"/>
</dbReference>
<evidence type="ECO:0000259" key="4">
    <source>
        <dbReference type="PROSITE" id="PS51077"/>
    </source>
</evidence>
<proteinExistence type="predicted"/>
<dbReference type="RefSeq" id="WP_183395482.1">
    <property type="nucleotide sequence ID" value="NZ_JACIDR010000003.1"/>
</dbReference>
<feature type="domain" description="HTH iclR-type" evidence="4">
    <location>
        <begin position="1"/>
        <end position="61"/>
    </location>
</feature>
<evidence type="ECO:0000259" key="5">
    <source>
        <dbReference type="PROSITE" id="PS51078"/>
    </source>
</evidence>
<dbReference type="InterPro" id="IPR036390">
    <property type="entry name" value="WH_DNA-bd_sf"/>
</dbReference>
<reference evidence="6 7" key="1">
    <citation type="submission" date="2020-08" db="EMBL/GenBank/DDBJ databases">
        <title>Genomic Encyclopedia of Type Strains, Phase IV (KMG-IV): sequencing the most valuable type-strain genomes for metagenomic binning, comparative biology and taxonomic classification.</title>
        <authorList>
            <person name="Goeker M."/>
        </authorList>
    </citation>
    <scope>NUCLEOTIDE SEQUENCE [LARGE SCALE GENOMIC DNA]</scope>
    <source>
        <strain evidence="6 7">DSM 25481</strain>
    </source>
</reference>
<dbReference type="PANTHER" id="PTHR30136">
    <property type="entry name" value="HELIX-TURN-HELIX TRANSCRIPTIONAL REGULATOR, ICLR FAMILY"/>
    <property type="match status" value="1"/>
</dbReference>
<dbReference type="SMART" id="SM00346">
    <property type="entry name" value="HTH_ICLR"/>
    <property type="match status" value="1"/>
</dbReference>
<dbReference type="PANTHER" id="PTHR30136:SF24">
    <property type="entry name" value="HTH-TYPE TRANSCRIPTIONAL REPRESSOR ALLR"/>
    <property type="match status" value="1"/>
</dbReference>
<dbReference type="SUPFAM" id="SSF46785">
    <property type="entry name" value="Winged helix' DNA-binding domain"/>
    <property type="match status" value="1"/>
</dbReference>
<evidence type="ECO:0000256" key="2">
    <source>
        <dbReference type="ARBA" id="ARBA00023125"/>
    </source>
</evidence>
<protein>
    <submittedName>
        <fullName evidence="6">DNA-binding IclR family transcriptional regulator</fullName>
    </submittedName>
</protein>
<evidence type="ECO:0000256" key="1">
    <source>
        <dbReference type="ARBA" id="ARBA00023015"/>
    </source>
</evidence>
<dbReference type="PROSITE" id="PS51077">
    <property type="entry name" value="HTH_ICLR"/>
    <property type="match status" value="1"/>
</dbReference>
<gene>
    <name evidence="6" type="ORF">GGR24_002295</name>
</gene>
<dbReference type="Gene3D" id="3.30.450.40">
    <property type="match status" value="1"/>
</dbReference>